<dbReference type="KEGG" id="rst:ATY39_07390"/>
<dbReference type="AlphaFoldDB" id="A0A143HC25"/>
<gene>
    <name evidence="3" type="ORF">ATY39_07390</name>
</gene>
<dbReference type="Proteomes" id="UP000076021">
    <property type="component" value="Chromosome"/>
</dbReference>
<reference evidence="3 4" key="1">
    <citation type="journal article" date="2016" name="Genome Announc.">
        <title>Whole-Genome Sequence of Rummeliibacillus stabekisii Strain PP9 Isolated from Antarctic Soil.</title>
        <authorList>
            <person name="da Mota F.F."/>
            <person name="Vollu R.E."/>
            <person name="Jurelevicius D."/>
            <person name="Seldin L."/>
        </authorList>
    </citation>
    <scope>NUCLEOTIDE SEQUENCE [LARGE SCALE GENOMIC DNA]</scope>
    <source>
        <strain evidence="3 4">PP9</strain>
    </source>
</reference>
<feature type="domain" description="Baseplate J-like C-terminal" evidence="2">
    <location>
        <begin position="285"/>
        <end position="363"/>
    </location>
</feature>
<name>A0A143HC25_9BACL</name>
<keyword evidence="4" id="KW-1185">Reference proteome</keyword>
<sequence length="370" mass="40904">MTRFNLPDNDFVDDTVEDLETYAVNLFESEMGGTVRLEDGDPRRNVLKTVAMVGYMILNNINYVGKQNRLSDAEDIYLDFYGNSKNTPRKEGKPAVTILQFECDGEPFIIPKGTEVYINEHFFAADVETVVEQYTEFVEVPFTATEIGSGANGFLPGQITELVSPDEFEHVLSVQNIMKTTGGTDIESDDDYAARIQLSGNQFATAGPEEAWIFHAKSADGGIFDVYPDVPEANIVNLYLLATGGEFTTEAQKKAVLDVCNDKTIRPMGDLVSVLDPITVSYNIDISYYCEVTQDVDLVQKAIENAVTEYVLWQKSKIGRGIDPTQLLSLLQIAGAQRLTVSPNVYQAIGKNELAVAKDININFKGVIND</sequence>
<accession>A0A143HC25</accession>
<proteinExistence type="predicted"/>
<evidence type="ECO:0000259" key="1">
    <source>
        <dbReference type="Pfam" id="PF04865"/>
    </source>
</evidence>
<dbReference type="InterPro" id="IPR058530">
    <property type="entry name" value="Baseplate_J-like_C"/>
</dbReference>
<reference evidence="4" key="2">
    <citation type="submission" date="2016-03" db="EMBL/GenBank/DDBJ databases">
        <authorList>
            <person name="Ploux O."/>
        </authorList>
    </citation>
    <scope>NUCLEOTIDE SEQUENCE [LARGE SCALE GENOMIC DNA]</scope>
    <source>
        <strain evidence="4">PP9</strain>
    </source>
</reference>
<organism evidence="3 4">
    <name type="scientific">Rummeliibacillus stabekisii</name>
    <dbReference type="NCBI Taxonomy" id="241244"/>
    <lineage>
        <taxon>Bacteria</taxon>
        <taxon>Bacillati</taxon>
        <taxon>Bacillota</taxon>
        <taxon>Bacilli</taxon>
        <taxon>Bacillales</taxon>
        <taxon>Caryophanaceae</taxon>
        <taxon>Rummeliibacillus</taxon>
    </lineage>
</organism>
<evidence type="ECO:0000313" key="4">
    <source>
        <dbReference type="Proteomes" id="UP000076021"/>
    </source>
</evidence>
<feature type="domain" description="Baseplate protein J-like barrel" evidence="1">
    <location>
        <begin position="105"/>
        <end position="183"/>
    </location>
</feature>
<dbReference type="EMBL" id="CP014806">
    <property type="protein sequence ID" value="AMW99303.1"/>
    <property type="molecule type" value="Genomic_DNA"/>
</dbReference>
<dbReference type="InterPro" id="IPR006949">
    <property type="entry name" value="Barrel_Baseplate_J-like"/>
</dbReference>
<dbReference type="OrthoDB" id="9793802at2"/>
<dbReference type="STRING" id="241244.ATY39_07390"/>
<dbReference type="Pfam" id="PF04865">
    <property type="entry name" value="Baseplate_J"/>
    <property type="match status" value="1"/>
</dbReference>
<dbReference type="RefSeq" id="WP_066787962.1">
    <property type="nucleotide sequence ID" value="NZ_CP014806.1"/>
</dbReference>
<dbReference type="Pfam" id="PF26079">
    <property type="entry name" value="Baseplate_J_C"/>
    <property type="match status" value="1"/>
</dbReference>
<evidence type="ECO:0000313" key="3">
    <source>
        <dbReference type="EMBL" id="AMW99303.1"/>
    </source>
</evidence>
<protein>
    <submittedName>
        <fullName evidence="3">Uncharacterized protein</fullName>
    </submittedName>
</protein>
<evidence type="ECO:0000259" key="2">
    <source>
        <dbReference type="Pfam" id="PF26079"/>
    </source>
</evidence>